<protein>
    <recommendedName>
        <fullName evidence="5">FAD-dependent oxidoreductase 2 FAD-binding domain-containing protein</fullName>
    </recommendedName>
</protein>
<dbReference type="InterPro" id="IPR036188">
    <property type="entry name" value="FAD/NAD-bd_sf"/>
</dbReference>
<dbReference type="AlphaFoldDB" id="A0A382LTL1"/>
<keyword evidence="2" id="KW-0285">Flavoprotein</keyword>
<sequence>LLGGAGRAEDGSAMTAGLAIGANLAGMQQNYQHSVTYHIKTRLATRDAYTDMYPGHPTFQFRGSAGVEVGASGFEHIIAVNQVGKRFFSEIDLPKRPRHPRWPGGLKEGLPNDWSEHTPGDWRNASAAHKVALAQSAYTRHDGVDAALAINEGSQGPDFLSGPLWAIFDGAAIERGGWDISYPFTADNGYFFSASSVEALAEKVMGNPFSRVPMSHLKETVDRWNAFVDKAYDDDFEREGETMHRIDGPTFYAASLMIVWHDTYGGLRINGKCQVVDMQGDVIPRLYAGGEASGGGGQHGLGRGVVHGYIAGKEAAMEPNA</sequence>
<keyword evidence="4" id="KW-0560">Oxidoreductase</keyword>
<keyword evidence="3" id="KW-0274">FAD</keyword>
<evidence type="ECO:0000256" key="2">
    <source>
        <dbReference type="ARBA" id="ARBA00022630"/>
    </source>
</evidence>
<feature type="domain" description="FAD-dependent oxidoreductase 2 FAD-binding" evidence="5">
    <location>
        <begin position="39"/>
        <end position="303"/>
    </location>
</feature>
<organism evidence="6">
    <name type="scientific">marine metagenome</name>
    <dbReference type="NCBI Taxonomy" id="408172"/>
    <lineage>
        <taxon>unclassified sequences</taxon>
        <taxon>metagenomes</taxon>
        <taxon>ecological metagenomes</taxon>
    </lineage>
</organism>
<comment type="cofactor">
    <cofactor evidence="1">
        <name>FAD</name>
        <dbReference type="ChEBI" id="CHEBI:57692"/>
    </cofactor>
</comment>
<dbReference type="InterPro" id="IPR027477">
    <property type="entry name" value="Succ_DH/fumarate_Rdtase_cat_sf"/>
</dbReference>
<reference evidence="6" key="1">
    <citation type="submission" date="2018-05" db="EMBL/GenBank/DDBJ databases">
        <authorList>
            <person name="Lanie J.A."/>
            <person name="Ng W.-L."/>
            <person name="Kazmierczak K.M."/>
            <person name="Andrzejewski T.M."/>
            <person name="Davidsen T.M."/>
            <person name="Wayne K.J."/>
            <person name="Tettelin H."/>
            <person name="Glass J.I."/>
            <person name="Rusch D."/>
            <person name="Podicherti R."/>
            <person name="Tsui H.-C.T."/>
            <person name="Winkler M.E."/>
        </authorList>
    </citation>
    <scope>NUCLEOTIDE SEQUENCE</scope>
</reference>
<evidence type="ECO:0000256" key="1">
    <source>
        <dbReference type="ARBA" id="ARBA00001974"/>
    </source>
</evidence>
<dbReference type="PANTHER" id="PTHR43400">
    <property type="entry name" value="FUMARATE REDUCTASE"/>
    <property type="match status" value="1"/>
</dbReference>
<gene>
    <name evidence="6" type="ORF">METZ01_LOCUS292842</name>
</gene>
<evidence type="ECO:0000259" key="5">
    <source>
        <dbReference type="Pfam" id="PF00890"/>
    </source>
</evidence>
<accession>A0A382LTL1</accession>
<dbReference type="Gene3D" id="3.50.50.60">
    <property type="entry name" value="FAD/NAD(P)-binding domain"/>
    <property type="match status" value="1"/>
</dbReference>
<dbReference type="EMBL" id="UINC01089150">
    <property type="protein sequence ID" value="SVC39988.1"/>
    <property type="molecule type" value="Genomic_DNA"/>
</dbReference>
<dbReference type="Gene3D" id="3.90.700.10">
    <property type="entry name" value="Succinate dehydrogenase/fumarate reductase flavoprotein, catalytic domain"/>
    <property type="match status" value="1"/>
</dbReference>
<evidence type="ECO:0000256" key="3">
    <source>
        <dbReference type="ARBA" id="ARBA00022827"/>
    </source>
</evidence>
<name>A0A382LTL1_9ZZZZ</name>
<dbReference type="GO" id="GO:0016491">
    <property type="term" value="F:oxidoreductase activity"/>
    <property type="evidence" value="ECO:0007669"/>
    <property type="project" value="UniProtKB-KW"/>
</dbReference>
<dbReference type="Pfam" id="PF00890">
    <property type="entry name" value="FAD_binding_2"/>
    <property type="match status" value="1"/>
</dbReference>
<proteinExistence type="predicted"/>
<dbReference type="InterPro" id="IPR050315">
    <property type="entry name" value="FAD-oxidoreductase_2"/>
</dbReference>
<feature type="non-terminal residue" evidence="6">
    <location>
        <position position="1"/>
    </location>
</feature>
<dbReference type="SUPFAM" id="SSF51905">
    <property type="entry name" value="FAD/NAD(P)-binding domain"/>
    <property type="match status" value="1"/>
</dbReference>
<dbReference type="SUPFAM" id="SSF56425">
    <property type="entry name" value="Succinate dehydrogenase/fumarate reductase flavoprotein, catalytic domain"/>
    <property type="match status" value="1"/>
</dbReference>
<evidence type="ECO:0000313" key="6">
    <source>
        <dbReference type="EMBL" id="SVC39988.1"/>
    </source>
</evidence>
<evidence type="ECO:0000256" key="4">
    <source>
        <dbReference type="ARBA" id="ARBA00023002"/>
    </source>
</evidence>
<dbReference type="InterPro" id="IPR003953">
    <property type="entry name" value="FAD-dep_OxRdtase_2_FAD-bd"/>
</dbReference>
<dbReference type="PANTHER" id="PTHR43400:SF7">
    <property type="entry name" value="FAD-DEPENDENT OXIDOREDUCTASE 2 FAD BINDING DOMAIN-CONTAINING PROTEIN"/>
    <property type="match status" value="1"/>
</dbReference>